<accession>A0A6G0T5F0</accession>
<keyword evidence="2" id="KW-1185">Reference proteome</keyword>
<reference evidence="1 2" key="1">
    <citation type="submission" date="2019-08" db="EMBL/GenBank/DDBJ databases">
        <title>The genome of the soybean aphid Biotype 1, its phylome, world population structure and adaptation to the North American continent.</title>
        <authorList>
            <person name="Giordano R."/>
            <person name="Donthu R.K."/>
            <person name="Hernandez A.G."/>
            <person name="Wright C.L."/>
            <person name="Zimin A.V."/>
        </authorList>
    </citation>
    <scope>NUCLEOTIDE SEQUENCE [LARGE SCALE GENOMIC DNA]</scope>
    <source>
        <tissue evidence="1">Whole aphids</tissue>
    </source>
</reference>
<evidence type="ECO:0000313" key="2">
    <source>
        <dbReference type="Proteomes" id="UP000475862"/>
    </source>
</evidence>
<protein>
    <submittedName>
        <fullName evidence="1">Uncharacterized protein</fullName>
    </submittedName>
</protein>
<proteinExistence type="predicted"/>
<dbReference type="EMBL" id="VYZN01000055">
    <property type="protein sequence ID" value="KAE9526150.1"/>
    <property type="molecule type" value="Genomic_DNA"/>
</dbReference>
<dbReference type="OrthoDB" id="63533at2759"/>
<name>A0A6G0T5F0_APHGL</name>
<organism evidence="1 2">
    <name type="scientific">Aphis glycines</name>
    <name type="common">Soybean aphid</name>
    <dbReference type="NCBI Taxonomy" id="307491"/>
    <lineage>
        <taxon>Eukaryota</taxon>
        <taxon>Metazoa</taxon>
        <taxon>Ecdysozoa</taxon>
        <taxon>Arthropoda</taxon>
        <taxon>Hexapoda</taxon>
        <taxon>Insecta</taxon>
        <taxon>Pterygota</taxon>
        <taxon>Neoptera</taxon>
        <taxon>Paraneoptera</taxon>
        <taxon>Hemiptera</taxon>
        <taxon>Sternorrhyncha</taxon>
        <taxon>Aphidomorpha</taxon>
        <taxon>Aphidoidea</taxon>
        <taxon>Aphididae</taxon>
        <taxon>Aphidini</taxon>
        <taxon>Aphis</taxon>
        <taxon>Aphis</taxon>
    </lineage>
</organism>
<sequence>GKWVPFCCTLGGGVDLGLGIYDLYYLNNNKYQKSFEAKPLFNVVLKKFKFQTLIKFFCLNPVEKNFYDFPTTKLLANFPNFDIMCSCTCRYEGCSCTDERRRFRPGPPESSAARSKVSVSSKKIVFLPGESDPDRTIPRLRRHMKEIACVAPYRYNPVQCPVPYHYNIFRINSNFKHLKKKIVTNDFGFFFITLRTTYKKPCIKFSRFSGQPKNFYRYLKKKYLEKLKISIFLSYNKKKFDFDKNWFCVKNPVFPSFF</sequence>
<dbReference type="Proteomes" id="UP000475862">
    <property type="component" value="Unassembled WGS sequence"/>
</dbReference>
<gene>
    <name evidence="1" type="ORF">AGLY_013781</name>
</gene>
<dbReference type="AlphaFoldDB" id="A0A6G0T5F0"/>
<feature type="non-terminal residue" evidence="1">
    <location>
        <position position="1"/>
    </location>
</feature>
<comment type="caution">
    <text evidence="1">The sequence shown here is derived from an EMBL/GenBank/DDBJ whole genome shotgun (WGS) entry which is preliminary data.</text>
</comment>
<evidence type="ECO:0000313" key="1">
    <source>
        <dbReference type="EMBL" id="KAE9526150.1"/>
    </source>
</evidence>